<sequence length="46" mass="5225">MEAMVLEKSPIQFCKDHGHRGNADIFREANQVVHWLSKKASDSCLP</sequence>
<evidence type="ECO:0000313" key="1">
    <source>
        <dbReference type="EMBL" id="DAD37650.1"/>
    </source>
</evidence>
<proteinExistence type="predicted"/>
<reference evidence="1 2" key="1">
    <citation type="journal article" date="2020" name="Mol. Biol. Evol.">
        <title>Distinct Expression and Methylation Patterns for Genes with Different Fates following a Single Whole-Genome Duplication in Flowering Plants.</title>
        <authorList>
            <person name="Shi T."/>
            <person name="Rahmani R.S."/>
            <person name="Gugger P.F."/>
            <person name="Wang M."/>
            <person name="Li H."/>
            <person name="Zhang Y."/>
            <person name="Li Z."/>
            <person name="Wang Q."/>
            <person name="Van de Peer Y."/>
            <person name="Marchal K."/>
            <person name="Chen J."/>
        </authorList>
    </citation>
    <scope>NUCLEOTIDE SEQUENCE [LARGE SCALE GENOMIC DNA]</scope>
    <source>
        <tissue evidence="1">Leaf</tissue>
    </source>
</reference>
<dbReference type="AlphaFoldDB" id="A0A822YYR8"/>
<keyword evidence="2" id="KW-1185">Reference proteome</keyword>
<evidence type="ECO:0000313" key="2">
    <source>
        <dbReference type="Proteomes" id="UP000607653"/>
    </source>
</evidence>
<dbReference type="EMBL" id="DUZY01000004">
    <property type="protein sequence ID" value="DAD37650.1"/>
    <property type="molecule type" value="Genomic_DNA"/>
</dbReference>
<organism evidence="1 2">
    <name type="scientific">Nelumbo nucifera</name>
    <name type="common">Sacred lotus</name>
    <dbReference type="NCBI Taxonomy" id="4432"/>
    <lineage>
        <taxon>Eukaryota</taxon>
        <taxon>Viridiplantae</taxon>
        <taxon>Streptophyta</taxon>
        <taxon>Embryophyta</taxon>
        <taxon>Tracheophyta</taxon>
        <taxon>Spermatophyta</taxon>
        <taxon>Magnoliopsida</taxon>
        <taxon>Proteales</taxon>
        <taxon>Nelumbonaceae</taxon>
        <taxon>Nelumbo</taxon>
    </lineage>
</organism>
<name>A0A822YYR8_NELNU</name>
<dbReference type="Proteomes" id="UP000607653">
    <property type="component" value="Unassembled WGS sequence"/>
</dbReference>
<accession>A0A822YYR8</accession>
<gene>
    <name evidence="1" type="ORF">HUJ06_008291</name>
</gene>
<comment type="caution">
    <text evidence="1">The sequence shown here is derived from an EMBL/GenBank/DDBJ whole genome shotgun (WGS) entry which is preliminary data.</text>
</comment>
<protein>
    <submittedName>
        <fullName evidence="1">Uncharacterized protein</fullName>
    </submittedName>
</protein>